<evidence type="ECO:0000313" key="2">
    <source>
        <dbReference type="RefSeq" id="XP_010449209.1"/>
    </source>
</evidence>
<dbReference type="PANTHER" id="PTHR39104:SF1">
    <property type="entry name" value="AMINO ACID-LIGASE"/>
    <property type="match status" value="1"/>
</dbReference>
<dbReference type="Proteomes" id="UP000694864">
    <property type="component" value="Chromosome 1"/>
</dbReference>
<sequence length="202" mass="22279">MAGDTGRRKIKLFCPAVSKIVEWVAWNDQKLDFRAIAAVFGLEPSTVKLNGHFISRGIDLMATYVTWQSLLAFFSAKGLSTGKHEADALLVHGKLSKLGSKRAHSDPQEGLLTCDDDLGLLKTKKFKHKCSVGESLSSECNKRKLLLPEDSHSHKKLKLNMDVSFGGSGSQTPLKCSFISDDGLKRRREDDMIASASCKKIR</sequence>
<dbReference type="RefSeq" id="XP_010449209.1">
    <property type="nucleotide sequence ID" value="XM_010450907.2"/>
</dbReference>
<protein>
    <submittedName>
        <fullName evidence="2">Uncharacterized protein LOC104731484</fullName>
    </submittedName>
</protein>
<keyword evidence="1" id="KW-1185">Reference proteome</keyword>
<dbReference type="PANTHER" id="PTHR39104">
    <property type="entry name" value="AMINO ACID-LIGASE"/>
    <property type="match status" value="1"/>
</dbReference>
<gene>
    <name evidence="2" type="primary">LOC104731484</name>
</gene>
<organism evidence="1 2">
    <name type="scientific">Camelina sativa</name>
    <name type="common">False flax</name>
    <name type="synonym">Myagrum sativum</name>
    <dbReference type="NCBI Taxonomy" id="90675"/>
    <lineage>
        <taxon>Eukaryota</taxon>
        <taxon>Viridiplantae</taxon>
        <taxon>Streptophyta</taxon>
        <taxon>Embryophyta</taxon>
        <taxon>Tracheophyta</taxon>
        <taxon>Spermatophyta</taxon>
        <taxon>Magnoliopsida</taxon>
        <taxon>eudicotyledons</taxon>
        <taxon>Gunneridae</taxon>
        <taxon>Pentapetalae</taxon>
        <taxon>rosids</taxon>
        <taxon>malvids</taxon>
        <taxon>Brassicales</taxon>
        <taxon>Brassicaceae</taxon>
        <taxon>Camelineae</taxon>
        <taxon>Camelina</taxon>
    </lineage>
</organism>
<name>A0ABM0V109_CAMSA</name>
<dbReference type="GeneID" id="104731484"/>
<reference evidence="2" key="2">
    <citation type="submission" date="2025-08" db="UniProtKB">
        <authorList>
            <consortium name="RefSeq"/>
        </authorList>
    </citation>
    <scope>IDENTIFICATION</scope>
    <source>
        <tissue evidence="2">Leaf</tissue>
    </source>
</reference>
<accession>A0ABM0V109</accession>
<proteinExistence type="predicted"/>
<evidence type="ECO:0000313" key="1">
    <source>
        <dbReference type="Proteomes" id="UP000694864"/>
    </source>
</evidence>
<reference evidence="1" key="1">
    <citation type="journal article" date="2014" name="Nat. Commun.">
        <title>The emerging biofuel crop Camelina sativa retains a highly undifferentiated hexaploid genome structure.</title>
        <authorList>
            <person name="Kagale S."/>
            <person name="Koh C."/>
            <person name="Nixon J."/>
            <person name="Bollina V."/>
            <person name="Clarke W.E."/>
            <person name="Tuteja R."/>
            <person name="Spillane C."/>
            <person name="Robinson S.J."/>
            <person name="Links M.G."/>
            <person name="Clarke C."/>
            <person name="Higgins E.E."/>
            <person name="Huebert T."/>
            <person name="Sharpe A.G."/>
            <person name="Parkin I.A."/>
        </authorList>
    </citation>
    <scope>NUCLEOTIDE SEQUENCE [LARGE SCALE GENOMIC DNA]</scope>
    <source>
        <strain evidence="1">cv. DH55</strain>
    </source>
</reference>